<feature type="chain" id="PRO_5046354506" description="Aminopeptidase" evidence="10">
    <location>
        <begin position="26"/>
        <end position="874"/>
    </location>
</feature>
<dbReference type="Gene3D" id="1.10.390.10">
    <property type="entry name" value="Neutral Protease Domain 2"/>
    <property type="match status" value="1"/>
</dbReference>
<sequence>MQIRPWPALLLALAGLLPLRPAASAEPGRLPDNAIPEHYTIRVTPDTARMTLQGEARIRVRLKAPAREIVLNATDLDIRRAALDGRPAHIALDARTETLTLGFAKPVSAGLHTLRIDYRGKILRTPSGVFVLEYRDPDGRARQMLTTQFEPGDARRFAPLWDEPARKARFDIELVIPAGQVAVSNMPLRSKSPQPGGRQLLRFQTTPRMSSYLLHLSVGDLERLSRVVDGVDIGVVTRRGFKAQGELALQAAADVLRYYKDYFGQPYPLPKLDLIAAPGTSQTFGAMENWGAILFFESVLLFDPERSSESYRRLIFRLVAHEVAHQWFGNLVTMQWWDDLWLNEAFATWMQSKVTSVLHPQWQPQLDVALTIRERALQSDAGAATHPIIQPVPDVRAADQAFDSIAYNKGASVIQMIEALAGPEDFRAGLQRYMREHAYGNAVTDDLWSALAAASGADIARVAHDFTLQPGVPLLHLESSACQDGATALTLSVGRFETGPKAPQALGWTLPAMLQIGNGGPVQPLLLAPNLPASPRFAGCGAALANAGGSGYYRSAYGPQAAQALVSNFATLPALDQMVLLSDAWALAQNGDAPPGDWFGLAARLPPDAEPALLRQLAQTLTTIDWLYRGQPEQQALFRSFARSRLQPAFARIGWLPAAGEDANMAVLRETLIEALGRFDDPAVIAEARARYERAASDPAALPAAIAEAALTLVAIHADAATWERLAARAAASSSDLQKRQHYGALGGARDPALAHRALDAALAGEAGPVYGIELISSVAEAHPELAFRFALEHEAAIQAGVESQAQWSFIPGLARMSADAATAAALRDYIDQRIPATLRATAQRALAAIESRRRVSEQQLPAMSDWLHHWQGG</sequence>
<keyword evidence="3 9" id="KW-0031">Aminopeptidase</keyword>
<dbReference type="EMBL" id="JAXCLA010000006">
    <property type="protein sequence ID" value="MDY0746460.1"/>
    <property type="molecule type" value="Genomic_DNA"/>
</dbReference>
<dbReference type="InterPro" id="IPR034016">
    <property type="entry name" value="M1_APN-typ"/>
</dbReference>
<dbReference type="SUPFAM" id="SSF63737">
    <property type="entry name" value="Leukotriene A4 hydrolase N-terminal domain"/>
    <property type="match status" value="1"/>
</dbReference>
<comment type="caution">
    <text evidence="14">The sequence shown here is derived from an EMBL/GenBank/DDBJ whole genome shotgun (WGS) entry which is preliminary data.</text>
</comment>
<evidence type="ECO:0000256" key="5">
    <source>
        <dbReference type="ARBA" id="ARBA00022723"/>
    </source>
</evidence>
<evidence type="ECO:0000256" key="1">
    <source>
        <dbReference type="ARBA" id="ARBA00000098"/>
    </source>
</evidence>
<dbReference type="InterPro" id="IPR050344">
    <property type="entry name" value="Peptidase_M1_aminopeptidases"/>
</dbReference>
<keyword evidence="8 9" id="KW-0482">Metalloprotease</keyword>
<dbReference type="InterPro" id="IPR042097">
    <property type="entry name" value="Aminopeptidase_N-like_N_sf"/>
</dbReference>
<dbReference type="Gene3D" id="2.60.40.1730">
    <property type="entry name" value="tricorn interacting facor f3 domain"/>
    <property type="match status" value="1"/>
</dbReference>
<keyword evidence="10" id="KW-0732">Signal</keyword>
<feature type="signal peptide" evidence="10">
    <location>
        <begin position="1"/>
        <end position="25"/>
    </location>
</feature>
<dbReference type="InterPro" id="IPR027268">
    <property type="entry name" value="Peptidase_M4/M1_CTD_sf"/>
</dbReference>
<dbReference type="EC" id="3.4.11.-" evidence="9"/>
<protein>
    <recommendedName>
        <fullName evidence="9">Aminopeptidase</fullName>
        <ecNumber evidence="9">3.4.11.-</ecNumber>
    </recommendedName>
</protein>
<feature type="domain" description="Peptidase M1 membrane alanine aminopeptidase" evidence="11">
    <location>
        <begin position="248"/>
        <end position="465"/>
    </location>
</feature>
<feature type="domain" description="Aminopeptidase N-like N-terminal" evidence="13">
    <location>
        <begin position="36"/>
        <end position="213"/>
    </location>
</feature>
<proteinExistence type="inferred from homology"/>
<keyword evidence="6 9" id="KW-0378">Hydrolase</keyword>
<dbReference type="Proteomes" id="UP001285263">
    <property type="component" value="Unassembled WGS sequence"/>
</dbReference>
<evidence type="ECO:0000256" key="9">
    <source>
        <dbReference type="RuleBase" id="RU364040"/>
    </source>
</evidence>
<comment type="cofactor">
    <cofactor evidence="9">
        <name>Zn(2+)</name>
        <dbReference type="ChEBI" id="CHEBI:29105"/>
    </cofactor>
    <text evidence="9">Binds 1 zinc ion per subunit.</text>
</comment>
<evidence type="ECO:0000256" key="10">
    <source>
        <dbReference type="SAM" id="SignalP"/>
    </source>
</evidence>
<comment type="similarity">
    <text evidence="2 9">Belongs to the peptidase M1 family.</text>
</comment>
<name>A0ABU5DLA4_9BURK</name>
<evidence type="ECO:0000259" key="12">
    <source>
        <dbReference type="Pfam" id="PF11838"/>
    </source>
</evidence>
<dbReference type="Pfam" id="PF01433">
    <property type="entry name" value="Peptidase_M1"/>
    <property type="match status" value="1"/>
</dbReference>
<dbReference type="InterPro" id="IPR001930">
    <property type="entry name" value="Peptidase_M1"/>
</dbReference>
<dbReference type="Pfam" id="PF17900">
    <property type="entry name" value="Peptidase_M1_N"/>
    <property type="match status" value="1"/>
</dbReference>
<evidence type="ECO:0000259" key="11">
    <source>
        <dbReference type="Pfam" id="PF01433"/>
    </source>
</evidence>
<dbReference type="Pfam" id="PF11838">
    <property type="entry name" value="ERAP1_C"/>
    <property type="match status" value="1"/>
</dbReference>
<evidence type="ECO:0000313" key="15">
    <source>
        <dbReference type="Proteomes" id="UP001285263"/>
    </source>
</evidence>
<evidence type="ECO:0000256" key="2">
    <source>
        <dbReference type="ARBA" id="ARBA00010136"/>
    </source>
</evidence>
<accession>A0ABU5DLA4</accession>
<gene>
    <name evidence="14" type="ORF">SNE35_18250</name>
</gene>
<evidence type="ECO:0000313" key="14">
    <source>
        <dbReference type="EMBL" id="MDY0746460.1"/>
    </source>
</evidence>
<evidence type="ECO:0000256" key="4">
    <source>
        <dbReference type="ARBA" id="ARBA00022670"/>
    </source>
</evidence>
<keyword evidence="15" id="KW-1185">Reference proteome</keyword>
<keyword evidence="4 9" id="KW-0645">Protease</keyword>
<dbReference type="SUPFAM" id="SSF55486">
    <property type="entry name" value="Metalloproteases ('zincins'), catalytic domain"/>
    <property type="match status" value="1"/>
</dbReference>
<feature type="domain" description="ERAP1-like C-terminal" evidence="12">
    <location>
        <begin position="544"/>
        <end position="851"/>
    </location>
</feature>
<evidence type="ECO:0000256" key="8">
    <source>
        <dbReference type="ARBA" id="ARBA00023049"/>
    </source>
</evidence>
<comment type="catalytic activity">
    <reaction evidence="1">
        <text>Release of an N-terminal amino acid, Xaa-|-Yaa- from a peptide, amide or arylamide. Xaa is preferably Ala, but may be most amino acids including Pro (slow action). When a terminal hydrophobic residue is followed by a prolyl residue, the two may be released as an intact Xaa-Pro dipeptide.</text>
        <dbReference type="EC" id="3.4.11.2"/>
    </reaction>
</comment>
<evidence type="ECO:0000256" key="3">
    <source>
        <dbReference type="ARBA" id="ARBA00022438"/>
    </source>
</evidence>
<evidence type="ECO:0000259" key="13">
    <source>
        <dbReference type="Pfam" id="PF17900"/>
    </source>
</evidence>
<dbReference type="Gene3D" id="1.25.50.20">
    <property type="match status" value="1"/>
</dbReference>
<dbReference type="RefSeq" id="WP_320424388.1">
    <property type="nucleotide sequence ID" value="NZ_JAXCLA010000006.1"/>
</dbReference>
<dbReference type="InterPro" id="IPR024571">
    <property type="entry name" value="ERAP1-like_C_dom"/>
</dbReference>
<keyword evidence="7 9" id="KW-0862">Zinc</keyword>
<dbReference type="PANTHER" id="PTHR11533:SF174">
    <property type="entry name" value="PUROMYCIN-SENSITIVE AMINOPEPTIDASE-RELATED"/>
    <property type="match status" value="1"/>
</dbReference>
<evidence type="ECO:0000256" key="6">
    <source>
        <dbReference type="ARBA" id="ARBA00022801"/>
    </source>
</evidence>
<organism evidence="14 15">
    <name type="scientific">Roseateles agri</name>
    <dbReference type="NCBI Taxonomy" id="3098619"/>
    <lineage>
        <taxon>Bacteria</taxon>
        <taxon>Pseudomonadati</taxon>
        <taxon>Pseudomonadota</taxon>
        <taxon>Betaproteobacteria</taxon>
        <taxon>Burkholderiales</taxon>
        <taxon>Sphaerotilaceae</taxon>
        <taxon>Roseateles</taxon>
    </lineage>
</organism>
<reference evidence="14 15" key="1">
    <citation type="submission" date="2023-11" db="EMBL/GenBank/DDBJ databases">
        <title>Paucibacter sp. nov., isolated from fresh soil in Korea.</title>
        <authorList>
            <person name="Le N.T.T."/>
        </authorList>
    </citation>
    <scope>NUCLEOTIDE SEQUENCE [LARGE SCALE GENOMIC DNA]</scope>
    <source>
        <strain evidence="14 15">R3-3</strain>
    </source>
</reference>
<dbReference type="GO" id="GO:0016787">
    <property type="term" value="F:hydrolase activity"/>
    <property type="evidence" value="ECO:0007669"/>
    <property type="project" value="UniProtKB-KW"/>
</dbReference>
<evidence type="ECO:0000256" key="7">
    <source>
        <dbReference type="ARBA" id="ARBA00022833"/>
    </source>
</evidence>
<keyword evidence="5 9" id="KW-0479">Metal-binding</keyword>
<dbReference type="CDD" id="cd09601">
    <property type="entry name" value="M1_APN-Q_like"/>
    <property type="match status" value="1"/>
</dbReference>
<dbReference type="InterPro" id="IPR045357">
    <property type="entry name" value="Aminopeptidase_N-like_N"/>
</dbReference>
<dbReference type="PRINTS" id="PR00756">
    <property type="entry name" value="ALADIPTASE"/>
</dbReference>
<dbReference type="InterPro" id="IPR014782">
    <property type="entry name" value="Peptidase_M1_dom"/>
</dbReference>
<dbReference type="PANTHER" id="PTHR11533">
    <property type="entry name" value="PROTEASE M1 ZINC METALLOPROTEASE"/>
    <property type="match status" value="1"/>
</dbReference>